<dbReference type="Proteomes" id="UP001060085">
    <property type="component" value="Linkage Group LG08"/>
</dbReference>
<organism evidence="1 2">
    <name type="scientific">Catharanthus roseus</name>
    <name type="common">Madagascar periwinkle</name>
    <name type="synonym">Vinca rosea</name>
    <dbReference type="NCBI Taxonomy" id="4058"/>
    <lineage>
        <taxon>Eukaryota</taxon>
        <taxon>Viridiplantae</taxon>
        <taxon>Streptophyta</taxon>
        <taxon>Embryophyta</taxon>
        <taxon>Tracheophyta</taxon>
        <taxon>Spermatophyta</taxon>
        <taxon>Magnoliopsida</taxon>
        <taxon>eudicotyledons</taxon>
        <taxon>Gunneridae</taxon>
        <taxon>Pentapetalae</taxon>
        <taxon>asterids</taxon>
        <taxon>lamiids</taxon>
        <taxon>Gentianales</taxon>
        <taxon>Apocynaceae</taxon>
        <taxon>Rauvolfioideae</taxon>
        <taxon>Vinceae</taxon>
        <taxon>Catharanthinae</taxon>
        <taxon>Catharanthus</taxon>
    </lineage>
</organism>
<evidence type="ECO:0000313" key="2">
    <source>
        <dbReference type="Proteomes" id="UP001060085"/>
    </source>
</evidence>
<reference evidence="2" key="1">
    <citation type="journal article" date="2023" name="Nat. Plants">
        <title>Single-cell RNA sequencing provides a high-resolution roadmap for understanding the multicellular compartmentation of specialized metabolism.</title>
        <authorList>
            <person name="Sun S."/>
            <person name="Shen X."/>
            <person name="Li Y."/>
            <person name="Li Y."/>
            <person name="Wang S."/>
            <person name="Li R."/>
            <person name="Zhang H."/>
            <person name="Shen G."/>
            <person name="Guo B."/>
            <person name="Wei J."/>
            <person name="Xu J."/>
            <person name="St-Pierre B."/>
            <person name="Chen S."/>
            <person name="Sun C."/>
        </authorList>
    </citation>
    <scope>NUCLEOTIDE SEQUENCE [LARGE SCALE GENOMIC DNA]</scope>
</reference>
<accession>A0ACB9ZM66</accession>
<proteinExistence type="predicted"/>
<dbReference type="EMBL" id="CM044708">
    <property type="protein sequence ID" value="KAI5648786.1"/>
    <property type="molecule type" value="Genomic_DNA"/>
</dbReference>
<name>A0ACB9ZM66_CATRO</name>
<gene>
    <name evidence="1" type="ORF">M9H77_34791</name>
</gene>
<keyword evidence="2" id="KW-1185">Reference proteome</keyword>
<sequence>MDGFSPALFPFPPLQISDEELHAFHLSDRKLYQILIHDLEREPYESMNIMGFWIWLDKKVCFKVNLILILLDLPLNLVNEVADETVVCLLSCLFRNMPFSESIYELAILPNLAYPNLSSKKLSLQDFHQNRDCVIFNVKKIVKDICSRVFKDLILKKAQNYGINNNIFKDKRKVVLENNQIQNLSYNGFPVSYQPGVGTAFSRENSVMNMIHEWEHSSSTDFSVTEKLVLPVNNNMLSHVCKKDYDNLLSDERTIFITFSKGHLVPEAEIKYFFTWKFGDFIEAIYMQDVLPNQQALYARIVSRSAATVDMVVKGGRAKYTIFGKHVWARKYVKRKLKTTT</sequence>
<protein>
    <submittedName>
        <fullName evidence="1">Uncharacterized protein</fullName>
    </submittedName>
</protein>
<evidence type="ECO:0000313" key="1">
    <source>
        <dbReference type="EMBL" id="KAI5648786.1"/>
    </source>
</evidence>
<comment type="caution">
    <text evidence="1">The sequence shown here is derived from an EMBL/GenBank/DDBJ whole genome shotgun (WGS) entry which is preliminary data.</text>
</comment>